<keyword evidence="3" id="KW-0540">Nuclease</keyword>
<keyword evidence="9" id="KW-1185">Reference proteome</keyword>
<keyword evidence="1" id="KW-0808">Transferase</keyword>
<dbReference type="SUPFAM" id="SSF56672">
    <property type="entry name" value="DNA/RNA polymerases"/>
    <property type="match status" value="1"/>
</dbReference>
<dbReference type="EMBL" id="KN726465">
    <property type="protein sequence ID" value="KIH68103.1"/>
    <property type="molecule type" value="Genomic_DNA"/>
</dbReference>
<evidence type="ECO:0000259" key="7">
    <source>
        <dbReference type="Pfam" id="PF17917"/>
    </source>
</evidence>
<evidence type="ECO:0000256" key="5">
    <source>
        <dbReference type="ARBA" id="ARBA00022801"/>
    </source>
</evidence>
<gene>
    <name evidence="8" type="ORF">ANCDUO_01564</name>
</gene>
<dbReference type="InterPro" id="IPR041373">
    <property type="entry name" value="RT_RNaseH"/>
</dbReference>
<protein>
    <recommendedName>
        <fullName evidence="7">Reverse transcriptase RNase H-like domain-containing protein</fullName>
    </recommendedName>
</protein>
<evidence type="ECO:0000256" key="2">
    <source>
        <dbReference type="ARBA" id="ARBA00022695"/>
    </source>
</evidence>
<dbReference type="AlphaFoldDB" id="A0A0C2DDU4"/>
<dbReference type="PANTHER" id="PTHR37984:SF5">
    <property type="entry name" value="PROTEIN NYNRIN-LIKE"/>
    <property type="match status" value="1"/>
</dbReference>
<dbReference type="GO" id="GO:0016787">
    <property type="term" value="F:hydrolase activity"/>
    <property type="evidence" value="ECO:0007669"/>
    <property type="project" value="UniProtKB-KW"/>
</dbReference>
<name>A0A0C2DDU4_9BILA</name>
<evidence type="ECO:0000256" key="1">
    <source>
        <dbReference type="ARBA" id="ARBA00022679"/>
    </source>
</evidence>
<keyword evidence="4" id="KW-0255">Endonuclease</keyword>
<dbReference type="InterPro" id="IPR043502">
    <property type="entry name" value="DNA/RNA_pol_sf"/>
</dbReference>
<evidence type="ECO:0000256" key="6">
    <source>
        <dbReference type="ARBA" id="ARBA00022918"/>
    </source>
</evidence>
<keyword evidence="6" id="KW-0695">RNA-directed DNA polymerase</keyword>
<accession>A0A0C2DDU4</accession>
<evidence type="ECO:0000313" key="8">
    <source>
        <dbReference type="EMBL" id="KIH68103.1"/>
    </source>
</evidence>
<reference evidence="8 9" key="1">
    <citation type="submission" date="2013-12" db="EMBL/GenBank/DDBJ databases">
        <title>Draft genome of the parsitic nematode Ancylostoma duodenale.</title>
        <authorList>
            <person name="Mitreva M."/>
        </authorList>
    </citation>
    <scope>NUCLEOTIDE SEQUENCE [LARGE SCALE GENOMIC DNA]</scope>
    <source>
        <strain evidence="8 9">Zhejiang</strain>
    </source>
</reference>
<dbReference type="GO" id="GO:0003964">
    <property type="term" value="F:RNA-directed DNA polymerase activity"/>
    <property type="evidence" value="ECO:0007669"/>
    <property type="project" value="UniProtKB-KW"/>
</dbReference>
<evidence type="ECO:0000313" key="9">
    <source>
        <dbReference type="Proteomes" id="UP000054047"/>
    </source>
</evidence>
<dbReference type="PANTHER" id="PTHR37984">
    <property type="entry name" value="PROTEIN CBG26694"/>
    <property type="match status" value="1"/>
</dbReference>
<feature type="domain" description="Reverse transcriptase RNase H-like" evidence="7">
    <location>
        <begin position="90"/>
        <end position="150"/>
    </location>
</feature>
<dbReference type="GO" id="GO:0004519">
    <property type="term" value="F:endonuclease activity"/>
    <property type="evidence" value="ECO:0007669"/>
    <property type="project" value="UniProtKB-KW"/>
</dbReference>
<organism evidence="8 9">
    <name type="scientific">Ancylostoma duodenale</name>
    <dbReference type="NCBI Taxonomy" id="51022"/>
    <lineage>
        <taxon>Eukaryota</taxon>
        <taxon>Metazoa</taxon>
        <taxon>Ecdysozoa</taxon>
        <taxon>Nematoda</taxon>
        <taxon>Chromadorea</taxon>
        <taxon>Rhabditida</taxon>
        <taxon>Rhabditina</taxon>
        <taxon>Rhabditomorpha</taxon>
        <taxon>Strongyloidea</taxon>
        <taxon>Ancylostomatidae</taxon>
        <taxon>Ancylostomatinae</taxon>
        <taxon>Ancylostoma</taxon>
    </lineage>
</organism>
<dbReference type="OrthoDB" id="5862884at2759"/>
<evidence type="ECO:0000256" key="3">
    <source>
        <dbReference type="ARBA" id="ARBA00022722"/>
    </source>
</evidence>
<keyword evidence="5" id="KW-0378">Hydrolase</keyword>
<evidence type="ECO:0000256" key="4">
    <source>
        <dbReference type="ARBA" id="ARBA00022759"/>
    </source>
</evidence>
<proteinExistence type="predicted"/>
<dbReference type="InterPro" id="IPR050951">
    <property type="entry name" value="Retrovirus_Pol_polyprotein"/>
</dbReference>
<dbReference type="Proteomes" id="UP000054047">
    <property type="component" value="Unassembled WGS sequence"/>
</dbReference>
<sequence length="162" mass="18407">MIAYYGPFVAERQLCSLLDALLKKNVSFKWNEGYDAAFTRAKGVLASDLLLTHFDPSANNCCGRCITLWSRSSDPAQDSGWHREGNMSCKSKSAAEKKNVQIEKEFALIFAVWRFHRYTCGRRLKLLADHRPLLHIFGPKKESSMFARLCSIHKPLAKKNAL</sequence>
<dbReference type="Pfam" id="PF17917">
    <property type="entry name" value="RT_RNaseH"/>
    <property type="match status" value="1"/>
</dbReference>
<keyword evidence="2" id="KW-0548">Nucleotidyltransferase</keyword>